<evidence type="ECO:0000256" key="1">
    <source>
        <dbReference type="ARBA" id="ARBA00004123"/>
    </source>
</evidence>
<dbReference type="AlphaFoldDB" id="A0A8H4VF14"/>
<reference evidence="8 9" key="1">
    <citation type="journal article" date="2020" name="G3 (Bethesda)">
        <title>Genetic Underpinnings of Host Manipulation by Ophiocordyceps as Revealed by Comparative Transcriptomics.</title>
        <authorList>
            <person name="Will I."/>
            <person name="Das B."/>
            <person name="Trinh T."/>
            <person name="Brachmann A."/>
            <person name="Ohm R.A."/>
            <person name="de Bekker C."/>
        </authorList>
    </citation>
    <scope>NUCLEOTIDE SEQUENCE [LARGE SCALE GENOMIC DNA]</scope>
    <source>
        <strain evidence="8 9">EC05</strain>
    </source>
</reference>
<dbReference type="PANTHER" id="PTHR31845:SF21">
    <property type="entry name" value="REGULATORY PROTEIN LEU3"/>
    <property type="match status" value="1"/>
</dbReference>
<organism evidence="8 9">
    <name type="scientific">Ophiocordyceps camponoti-floridani</name>
    <dbReference type="NCBI Taxonomy" id="2030778"/>
    <lineage>
        <taxon>Eukaryota</taxon>
        <taxon>Fungi</taxon>
        <taxon>Dikarya</taxon>
        <taxon>Ascomycota</taxon>
        <taxon>Pezizomycotina</taxon>
        <taxon>Sordariomycetes</taxon>
        <taxon>Hypocreomycetidae</taxon>
        <taxon>Hypocreales</taxon>
        <taxon>Ophiocordycipitaceae</taxon>
        <taxon>Ophiocordyceps</taxon>
    </lineage>
</organism>
<evidence type="ECO:0000256" key="4">
    <source>
        <dbReference type="ARBA" id="ARBA00023163"/>
    </source>
</evidence>
<feature type="region of interest" description="Disordered" evidence="6">
    <location>
        <begin position="1"/>
        <end position="23"/>
    </location>
</feature>
<gene>
    <name evidence="8" type="ORF">GQ602_001897</name>
</gene>
<dbReference type="SUPFAM" id="SSF57701">
    <property type="entry name" value="Zn2/Cys6 DNA-binding domain"/>
    <property type="match status" value="1"/>
</dbReference>
<dbReference type="PROSITE" id="PS00463">
    <property type="entry name" value="ZN2_CY6_FUNGAL_1"/>
    <property type="match status" value="1"/>
</dbReference>
<keyword evidence="2" id="KW-0805">Transcription regulation</keyword>
<keyword evidence="5" id="KW-0539">Nucleus</keyword>
<dbReference type="GO" id="GO:0000976">
    <property type="term" value="F:transcription cis-regulatory region binding"/>
    <property type="evidence" value="ECO:0007669"/>
    <property type="project" value="TreeGrafter"/>
</dbReference>
<comment type="subcellular location">
    <subcellularLocation>
        <location evidence="1">Nucleus</location>
    </subcellularLocation>
</comment>
<protein>
    <submittedName>
        <fullName evidence="8">Putative C6 transcription factor (Leu3)</fullName>
    </submittedName>
</protein>
<feature type="compositionally biased region" description="Pro residues" evidence="6">
    <location>
        <begin position="1"/>
        <end position="17"/>
    </location>
</feature>
<dbReference type="GO" id="GO:0000981">
    <property type="term" value="F:DNA-binding transcription factor activity, RNA polymerase II-specific"/>
    <property type="evidence" value="ECO:0007669"/>
    <property type="project" value="InterPro"/>
</dbReference>
<evidence type="ECO:0000313" key="9">
    <source>
        <dbReference type="Proteomes" id="UP000562929"/>
    </source>
</evidence>
<dbReference type="InterPro" id="IPR036864">
    <property type="entry name" value="Zn2-C6_fun-type_DNA-bd_sf"/>
</dbReference>
<evidence type="ECO:0000313" key="8">
    <source>
        <dbReference type="EMBL" id="KAF4591598.1"/>
    </source>
</evidence>
<evidence type="ECO:0000256" key="6">
    <source>
        <dbReference type="SAM" id="MobiDB-lite"/>
    </source>
</evidence>
<keyword evidence="3" id="KW-0238">DNA-binding</keyword>
<evidence type="ECO:0000256" key="3">
    <source>
        <dbReference type="ARBA" id="ARBA00023125"/>
    </source>
</evidence>
<sequence length="636" mass="69464">MAPPALPSPPPPPPPPPGDEDRTRRNVACVNCRNSKVKCKASPSTGQPCQRCGKLRMACVVDRSHKRVTKRRQLEQLEEELRCIRRVVDHEGGSGASVLLKPTPTPVPTAGVRTEAPVPVPELVAGEDVGVVGDGAASERGPTRARMLGDVTISGPDVDWYFDRFLTCFHPFLPILRQSSADACYEANETLFWTVIYIASRRYARDPLLVPALAHHLGRQIWNMVASTPALDLDAVHALLLLCAWPLPSVRFVTDPSSMLAAVALNAASLLGCHVGRGAHPHFAVGMRRHLRATDEEASATWVACCVLAQRTTASIGIEPPAMRIADGRLRRLLGSSSRWTDLLALYEAQRFLNRLHAAMAVYLAADDADDDDEDEDALQVPESVVAMWEAEFDSVSPLLNRLDTEMSRFILLATRLEIQTYYFTSASPSKSPPSQTNTMRALNTSRSLITLANHLDTHPQLHLLKHSPQWTQRALLDASILSTAILHSLHPSTEADADANALVRQACAAIRRCSVREADLPHRIAIVLDAFWTVRRFVPPFAAPAPRAWGSRLAAGVTFWCLEAFRKGLVAAQGPCQDGVLVKALEVIQAGRSTLVSVDSPHAPAALDPLQEVDWSMFMDEFAWAGDGADMTTLP</sequence>
<dbReference type="CDD" id="cd12148">
    <property type="entry name" value="fungal_TF_MHR"/>
    <property type="match status" value="1"/>
</dbReference>
<keyword evidence="9" id="KW-1185">Reference proteome</keyword>
<dbReference type="InterPro" id="IPR001138">
    <property type="entry name" value="Zn2Cys6_DnaBD"/>
</dbReference>
<name>A0A8H4VF14_9HYPO</name>
<accession>A0A8H4VF14</accession>
<dbReference type="PROSITE" id="PS50048">
    <property type="entry name" value="ZN2_CY6_FUNGAL_2"/>
    <property type="match status" value="1"/>
</dbReference>
<dbReference type="EMBL" id="JAACLJ010000002">
    <property type="protein sequence ID" value="KAF4591598.1"/>
    <property type="molecule type" value="Genomic_DNA"/>
</dbReference>
<dbReference type="GO" id="GO:0008270">
    <property type="term" value="F:zinc ion binding"/>
    <property type="evidence" value="ECO:0007669"/>
    <property type="project" value="InterPro"/>
</dbReference>
<proteinExistence type="predicted"/>
<dbReference type="SMART" id="SM00066">
    <property type="entry name" value="GAL4"/>
    <property type="match status" value="1"/>
</dbReference>
<dbReference type="Pfam" id="PF00172">
    <property type="entry name" value="Zn_clus"/>
    <property type="match status" value="1"/>
</dbReference>
<evidence type="ECO:0000259" key="7">
    <source>
        <dbReference type="PROSITE" id="PS50048"/>
    </source>
</evidence>
<dbReference type="Proteomes" id="UP000562929">
    <property type="component" value="Unassembled WGS sequence"/>
</dbReference>
<dbReference type="GO" id="GO:0005634">
    <property type="term" value="C:nucleus"/>
    <property type="evidence" value="ECO:0007669"/>
    <property type="project" value="UniProtKB-SubCell"/>
</dbReference>
<evidence type="ECO:0000256" key="5">
    <source>
        <dbReference type="ARBA" id="ARBA00023242"/>
    </source>
</evidence>
<keyword evidence="4" id="KW-0804">Transcription</keyword>
<evidence type="ECO:0000256" key="2">
    <source>
        <dbReference type="ARBA" id="ARBA00023015"/>
    </source>
</evidence>
<feature type="domain" description="Zn(2)-C6 fungal-type" evidence="7">
    <location>
        <begin position="28"/>
        <end position="61"/>
    </location>
</feature>
<dbReference type="Gene3D" id="4.10.240.10">
    <property type="entry name" value="Zn(2)-C6 fungal-type DNA-binding domain"/>
    <property type="match status" value="1"/>
</dbReference>
<dbReference type="CDD" id="cd00067">
    <property type="entry name" value="GAL4"/>
    <property type="match status" value="1"/>
</dbReference>
<dbReference type="PANTHER" id="PTHR31845">
    <property type="entry name" value="FINGER DOMAIN PROTEIN, PUTATIVE-RELATED"/>
    <property type="match status" value="1"/>
</dbReference>
<comment type="caution">
    <text evidence="8">The sequence shown here is derived from an EMBL/GenBank/DDBJ whole genome shotgun (WGS) entry which is preliminary data.</text>
</comment>
<dbReference type="OrthoDB" id="2341546at2759"/>
<dbReference type="InterPro" id="IPR051089">
    <property type="entry name" value="prtT"/>
</dbReference>